<protein>
    <submittedName>
        <fullName evidence="2">Uncharacterized protein</fullName>
    </submittedName>
</protein>
<reference evidence="2" key="1">
    <citation type="submission" date="2018-11" db="EMBL/GenBank/DDBJ databases">
        <authorList>
            <person name="Alioto T."/>
            <person name="Alioto T."/>
        </authorList>
    </citation>
    <scope>NUCLEOTIDE SEQUENCE</scope>
</reference>
<dbReference type="OrthoDB" id="6161957at2759"/>
<dbReference type="Proteomes" id="UP000596742">
    <property type="component" value="Unassembled WGS sequence"/>
</dbReference>
<organism evidence="2 3">
    <name type="scientific">Mytilus galloprovincialis</name>
    <name type="common">Mediterranean mussel</name>
    <dbReference type="NCBI Taxonomy" id="29158"/>
    <lineage>
        <taxon>Eukaryota</taxon>
        <taxon>Metazoa</taxon>
        <taxon>Spiralia</taxon>
        <taxon>Lophotrochozoa</taxon>
        <taxon>Mollusca</taxon>
        <taxon>Bivalvia</taxon>
        <taxon>Autobranchia</taxon>
        <taxon>Pteriomorphia</taxon>
        <taxon>Mytilida</taxon>
        <taxon>Mytiloidea</taxon>
        <taxon>Mytilidae</taxon>
        <taxon>Mytilinae</taxon>
        <taxon>Mytilus</taxon>
    </lineage>
</organism>
<name>A0A8B6CUH7_MYTGA</name>
<keyword evidence="3" id="KW-1185">Reference proteome</keyword>
<evidence type="ECO:0000313" key="2">
    <source>
        <dbReference type="EMBL" id="VDI10763.1"/>
    </source>
</evidence>
<evidence type="ECO:0000256" key="1">
    <source>
        <dbReference type="SAM" id="MobiDB-lite"/>
    </source>
</evidence>
<evidence type="ECO:0000313" key="3">
    <source>
        <dbReference type="Proteomes" id="UP000596742"/>
    </source>
</evidence>
<dbReference type="EMBL" id="UYJE01002445">
    <property type="protein sequence ID" value="VDI10763.1"/>
    <property type="molecule type" value="Genomic_DNA"/>
</dbReference>
<dbReference type="AlphaFoldDB" id="A0A8B6CUH7"/>
<sequence>MGTSGALECCNEGATDDIGDDSAKEQGQGTGRVWLEAKMVGWEADQGQGDESHVDRDGGFSLFRGETGTKRADVFYVSVSDDLNVSEQVSVSDDLHASEQICVSHDLNVSVHVSVSNDLNAM</sequence>
<accession>A0A8B6CUH7</accession>
<comment type="caution">
    <text evidence="2">The sequence shown here is derived from an EMBL/GenBank/DDBJ whole genome shotgun (WGS) entry which is preliminary data.</text>
</comment>
<feature type="region of interest" description="Disordered" evidence="1">
    <location>
        <begin position="1"/>
        <end position="29"/>
    </location>
</feature>
<proteinExistence type="predicted"/>
<gene>
    <name evidence="2" type="ORF">MGAL_10B075891</name>
</gene>